<organism evidence="3 4">
    <name type="scientific">Streptomyces endocoffeicus</name>
    <dbReference type="NCBI Taxonomy" id="2898945"/>
    <lineage>
        <taxon>Bacteria</taxon>
        <taxon>Bacillati</taxon>
        <taxon>Actinomycetota</taxon>
        <taxon>Actinomycetes</taxon>
        <taxon>Kitasatosporales</taxon>
        <taxon>Streptomycetaceae</taxon>
        <taxon>Streptomyces</taxon>
    </lineage>
</organism>
<feature type="transmembrane region" description="Helical" evidence="2">
    <location>
        <begin position="80"/>
        <end position="98"/>
    </location>
</feature>
<dbReference type="SUPFAM" id="SSF52540">
    <property type="entry name" value="P-loop containing nucleoside triphosphate hydrolases"/>
    <property type="match status" value="1"/>
</dbReference>
<gene>
    <name evidence="3" type="ORF">JK364_49440</name>
</gene>
<dbReference type="Proteomes" id="UP000621510">
    <property type="component" value="Unassembled WGS sequence"/>
</dbReference>
<dbReference type="InterPro" id="IPR027417">
    <property type="entry name" value="P-loop_NTPase"/>
</dbReference>
<evidence type="ECO:0000256" key="2">
    <source>
        <dbReference type="SAM" id="Phobius"/>
    </source>
</evidence>
<accession>A0ABS1Q7D3</accession>
<dbReference type="Gene3D" id="3.40.50.300">
    <property type="entry name" value="P-loop containing nucleotide triphosphate hydrolases"/>
    <property type="match status" value="1"/>
</dbReference>
<evidence type="ECO:0000256" key="1">
    <source>
        <dbReference type="SAM" id="MobiDB-lite"/>
    </source>
</evidence>
<proteinExistence type="predicted"/>
<name>A0ABS1Q7D3_9ACTN</name>
<dbReference type="EMBL" id="JAERRG010000047">
    <property type="protein sequence ID" value="MBL1120264.1"/>
    <property type="molecule type" value="Genomic_DNA"/>
</dbReference>
<protein>
    <submittedName>
        <fullName evidence="3">ATP/GTP-binding protein</fullName>
    </submittedName>
</protein>
<comment type="caution">
    <text evidence="3">The sequence shown here is derived from an EMBL/GenBank/DDBJ whole genome shotgun (WGS) entry which is preliminary data.</text>
</comment>
<sequence length="875" mass="97285">MASALTGTPSDIRQAAGALGAPVGLVEWVVDQWLWLMLAVLLLYGAGFYVRRRLANRATRKRVAVELVPSRRFEPSTEEIFRYGTLLARSAVAVPWWTPRRAKAVRIRMRADGSRPLSYRVEAPAGAVQLLRNSPYAQVRCEKIAPVARDKQRKYVVRAQFALHGGAGARLREVPLEPDPLQPLVDAVADLRAELGDLAEVCLDLQPAPRWRLKARRWQVIEAARQRERREAHRASRWMRQDFREVEDSVAHHLSRLLTPGGSGRSEYPQRRVMMPPAPRRVDREKVLGKLAEEAHLVRVQLMVRCASNTVTRAERRMQQVQAVLDVFAARARFAWMGKLWGPVRFGPDRRPWCRVFDHRWRTGQMLPPRTNWVHLEEIAGLLKPPTMHCRLPLLSGDVPTFRVGNPELLLQGWHRGADGRWRLLATREEETLNEVAVGKAGGGKTERALCQAVGAAHAGHGLAYVDPHGDSWKRAAPYLAHEAIMERIARIDLAVAGPRSRVGCWNPLGMDRGQRAHEVVGAVVDALGSALGWSDVTAPRAITILTKAVEALVTVNAAASREQMPECQATIFHVRPLLVDPTFRGAVLGALDSERAAWWRTSFAAIPPDALPTVLNPLDRLAANPATYAMLGSPVGAYYIRAAMDARMVVWICPAGNGPTDRLLVALLVRDLLRAGLSRRDVDERHRVPFRAYLDELISLDGAAGSSIAEILEQLRKFKVRVHGMTQLLQRLSPEVRASLMQNSSTLSTTAGSLDAIRHITNEWGDQVDPVEVTELDRYHHYMSLTVDGRRVGPLQVRGPELSEVFPRLARTRSVGALNRAADDRAAARPVSELVAIAKQQQQRVIAFLTNAERTPAVESSGPSEAASPVRRHQ</sequence>
<feature type="region of interest" description="Disordered" evidence="1">
    <location>
        <begin position="855"/>
        <end position="875"/>
    </location>
</feature>
<keyword evidence="2" id="KW-0812">Transmembrane</keyword>
<reference evidence="3 4" key="1">
    <citation type="submission" date="2021-01" db="EMBL/GenBank/DDBJ databases">
        <title>WGS of actinomycetes isolated from Thailand.</title>
        <authorList>
            <person name="Thawai C."/>
        </authorList>
    </citation>
    <scope>NUCLEOTIDE SEQUENCE [LARGE SCALE GENOMIC DNA]</scope>
    <source>
        <strain evidence="3 4">CA3R110</strain>
    </source>
</reference>
<evidence type="ECO:0000313" key="3">
    <source>
        <dbReference type="EMBL" id="MBL1120264.1"/>
    </source>
</evidence>
<keyword evidence="2" id="KW-0472">Membrane</keyword>
<keyword evidence="4" id="KW-1185">Reference proteome</keyword>
<feature type="transmembrane region" description="Helical" evidence="2">
    <location>
        <begin position="33"/>
        <end position="50"/>
    </location>
</feature>
<keyword evidence="2" id="KW-1133">Transmembrane helix</keyword>
<evidence type="ECO:0000313" key="4">
    <source>
        <dbReference type="Proteomes" id="UP000621510"/>
    </source>
</evidence>